<protein>
    <submittedName>
        <fullName evidence="1">Uncharacterized protein</fullName>
    </submittedName>
</protein>
<gene>
    <name evidence="1" type="ORF">SAMN04489796_10353</name>
</gene>
<dbReference type="STRING" id="262004.SAMN04489796_10353"/>
<evidence type="ECO:0000313" key="1">
    <source>
        <dbReference type="EMBL" id="SDH49203.1"/>
    </source>
</evidence>
<name>A0A1G8CVE5_9FLAO</name>
<reference evidence="2" key="1">
    <citation type="submission" date="2016-10" db="EMBL/GenBank/DDBJ databases">
        <authorList>
            <person name="Varghese N."/>
            <person name="Submissions S."/>
        </authorList>
    </citation>
    <scope>NUCLEOTIDE SEQUENCE [LARGE SCALE GENOMIC DNA]</scope>
    <source>
        <strain evidence="2">DSM 15363</strain>
    </source>
</reference>
<dbReference type="EMBL" id="FNCZ01000003">
    <property type="protein sequence ID" value="SDH49203.1"/>
    <property type="molecule type" value="Genomic_DNA"/>
</dbReference>
<evidence type="ECO:0000313" key="2">
    <source>
        <dbReference type="Proteomes" id="UP000199492"/>
    </source>
</evidence>
<proteinExistence type="predicted"/>
<dbReference type="Proteomes" id="UP000199492">
    <property type="component" value="Unassembled WGS sequence"/>
</dbReference>
<organism evidence="1 2">
    <name type="scientific">Winogradskyella thalassocola</name>
    <dbReference type="NCBI Taxonomy" id="262004"/>
    <lineage>
        <taxon>Bacteria</taxon>
        <taxon>Pseudomonadati</taxon>
        <taxon>Bacteroidota</taxon>
        <taxon>Flavobacteriia</taxon>
        <taxon>Flavobacteriales</taxon>
        <taxon>Flavobacteriaceae</taxon>
        <taxon>Winogradskyella</taxon>
    </lineage>
</organism>
<accession>A0A1G8CVE5</accession>
<dbReference type="AlphaFoldDB" id="A0A1G8CVE5"/>
<keyword evidence="2" id="KW-1185">Reference proteome</keyword>
<sequence>MHAYFGKSQKRYRNVLEIVTGKIKDTLLAPAQRKAFKEMEQVFQKISA</sequence>